<feature type="transmembrane region" description="Helical" evidence="2">
    <location>
        <begin position="43"/>
        <end position="65"/>
    </location>
</feature>
<dbReference type="Proteomes" id="UP000234323">
    <property type="component" value="Unassembled WGS sequence"/>
</dbReference>
<proteinExistence type="predicted"/>
<dbReference type="AlphaFoldDB" id="A0A2I1H8G3"/>
<evidence type="ECO:0000256" key="1">
    <source>
        <dbReference type="SAM" id="MobiDB-lite"/>
    </source>
</evidence>
<protein>
    <submittedName>
        <fullName evidence="3">Uncharacterized protein</fullName>
    </submittedName>
</protein>
<keyword evidence="4" id="KW-1185">Reference proteome</keyword>
<gene>
    <name evidence="3" type="ORF">RhiirA4_548589</name>
</gene>
<reference evidence="3 4" key="1">
    <citation type="submission" date="2015-10" db="EMBL/GenBank/DDBJ databases">
        <title>Genome analyses suggest a sexual origin of heterokaryosis in a supposedly ancient asexual fungus.</title>
        <authorList>
            <person name="Ropars J."/>
            <person name="Sedzielewska K."/>
            <person name="Noel J."/>
            <person name="Charron P."/>
            <person name="Farinelli L."/>
            <person name="Marton T."/>
            <person name="Kruger M."/>
            <person name="Pelin A."/>
            <person name="Brachmann A."/>
            <person name="Corradi N."/>
        </authorList>
    </citation>
    <scope>NUCLEOTIDE SEQUENCE [LARGE SCALE GENOMIC DNA]</scope>
    <source>
        <strain evidence="3 4">A4</strain>
    </source>
</reference>
<evidence type="ECO:0000313" key="4">
    <source>
        <dbReference type="Proteomes" id="UP000234323"/>
    </source>
</evidence>
<evidence type="ECO:0000313" key="3">
    <source>
        <dbReference type="EMBL" id="PKY55161.1"/>
    </source>
</evidence>
<dbReference type="VEuPathDB" id="FungiDB:RhiirA1_536980"/>
<keyword evidence="2" id="KW-0812">Transmembrane</keyword>
<dbReference type="EMBL" id="LLXI01001788">
    <property type="protein sequence ID" value="PKY55161.1"/>
    <property type="molecule type" value="Genomic_DNA"/>
</dbReference>
<dbReference type="VEuPathDB" id="FungiDB:RhiirFUN_024747"/>
<accession>A0A2I1H8G3</accession>
<sequence>MVITCILHNIINFNVSIHSPFKSKSFIMFVFDSIFNTKTTEPFWFKTIRVIISFILATILVIYAVNLIGEFLIRVDTPEVLTFQQKLYYSVPSMKFCLKRKQVPYGDIESTQILNPIQCKCQTPNSISTCSCYNIEQESRQCQIYKQIGSSYNTLWFTIDGVDTSFNQVTPDSSYLMTTLLTIDVDEFSLQNDLFMKDRKNDSIKVNSLNVPTIYLTGGQWLLLEYSIIVRSSYYNQFWGLVGLFQRNVQTLNIEWHKTDFPDLPQKDRIVVGIKGRSNSTRYEIEKFQLTMMGNIANLGGFYTACAGIFFYLFGNPKLSPWGITQKVIFVCWPCRRSFQRQLANRYVSSAGIPFGEKVKQMPPNSSIEERLQIVEILLKDYYIDTYYIDQLKLIKRKYRKKIRDYEELEQLPPEDDLTLNDQEYENSLPTQRNSFIDNVNDRGRIYSRSHTSSYHQNMEGSLGSNTPSMTQIVESPISENNDIIDIEITKKDKEGNNGNNIKRQTRYSRSLGIDNITHNSAINRSPNRSPRQSSPVKDTNGVLRDKNCSLQCTNMGYLKILPLLPVNTSTIQSNTSSGLISLENEFRDKVAHEEDGHKGLILNDCNSLRKSIDNQSEDTAFEDAVAELKEIISNSRYLSYVFPIGIDYIDDERRVITTSPILRAPNPIPFNKPFMNNNYDKMIHFLPRSNSEYYDI</sequence>
<keyword evidence="2" id="KW-0472">Membrane</keyword>
<feature type="region of interest" description="Disordered" evidence="1">
    <location>
        <begin position="489"/>
        <end position="543"/>
    </location>
</feature>
<feature type="compositionally biased region" description="Low complexity" evidence="1">
    <location>
        <begin position="524"/>
        <end position="536"/>
    </location>
</feature>
<comment type="caution">
    <text evidence="3">The sequence shown here is derived from an EMBL/GenBank/DDBJ whole genome shotgun (WGS) entry which is preliminary data.</text>
</comment>
<keyword evidence="2" id="KW-1133">Transmembrane helix</keyword>
<dbReference type="VEuPathDB" id="FungiDB:RhiirA1_462278"/>
<evidence type="ECO:0000256" key="2">
    <source>
        <dbReference type="SAM" id="Phobius"/>
    </source>
</evidence>
<dbReference type="VEuPathDB" id="FungiDB:FUN_025389"/>
<dbReference type="VEuPathDB" id="FungiDB:FUN_025390"/>
<organism evidence="3 4">
    <name type="scientific">Rhizophagus irregularis</name>
    <dbReference type="NCBI Taxonomy" id="588596"/>
    <lineage>
        <taxon>Eukaryota</taxon>
        <taxon>Fungi</taxon>
        <taxon>Fungi incertae sedis</taxon>
        <taxon>Mucoromycota</taxon>
        <taxon>Glomeromycotina</taxon>
        <taxon>Glomeromycetes</taxon>
        <taxon>Glomerales</taxon>
        <taxon>Glomeraceae</taxon>
        <taxon>Rhizophagus</taxon>
    </lineage>
</organism>
<dbReference type="VEuPathDB" id="FungiDB:RhiirFUN_024746"/>
<name>A0A2I1H8G3_9GLOM</name>